<dbReference type="GO" id="GO:0009055">
    <property type="term" value="F:electron transfer activity"/>
    <property type="evidence" value="ECO:0007669"/>
    <property type="project" value="InterPro"/>
</dbReference>
<evidence type="ECO:0000256" key="4">
    <source>
        <dbReference type="PROSITE-ProRule" id="PRU00433"/>
    </source>
</evidence>
<name>A0A420WMS8_9PROT</name>
<evidence type="ECO:0000256" key="2">
    <source>
        <dbReference type="ARBA" id="ARBA00022723"/>
    </source>
</evidence>
<dbReference type="GO" id="GO:0046872">
    <property type="term" value="F:metal ion binding"/>
    <property type="evidence" value="ECO:0007669"/>
    <property type="project" value="UniProtKB-KW"/>
</dbReference>
<sequence length="152" mass="16495">MTPGGRLLPIALWLLATVGSQGASGAELLPYTVQGDSVPQPLGGLTGDPERGREVVLDRRRGNCLICHSVPVPGEPFQGELGPALAGVGARLDEGQIRLRLIDQSRISPRTIMPPYYRVERLRDVAPEYQDKPALEAQEIEDVVAYLKTLTD</sequence>
<dbReference type="SUPFAM" id="SSF46626">
    <property type="entry name" value="Cytochrome c"/>
    <property type="match status" value="1"/>
</dbReference>
<comment type="caution">
    <text evidence="6">The sequence shown here is derived from an EMBL/GenBank/DDBJ whole genome shotgun (WGS) entry which is preliminary data.</text>
</comment>
<accession>A0A420WMS8</accession>
<feature type="domain" description="Cytochrome c" evidence="5">
    <location>
        <begin position="47"/>
        <end position="151"/>
    </location>
</feature>
<dbReference type="EMBL" id="RBIG01000001">
    <property type="protein sequence ID" value="RKQ72289.1"/>
    <property type="molecule type" value="Genomic_DNA"/>
</dbReference>
<evidence type="ECO:0000313" key="6">
    <source>
        <dbReference type="EMBL" id="RKQ72289.1"/>
    </source>
</evidence>
<dbReference type="NCBIfam" id="TIGR04485">
    <property type="entry name" value="thiosulf_SoxX"/>
    <property type="match status" value="1"/>
</dbReference>
<dbReference type="InterPro" id="IPR009056">
    <property type="entry name" value="Cyt_c-like_dom"/>
</dbReference>
<evidence type="ECO:0000256" key="3">
    <source>
        <dbReference type="ARBA" id="ARBA00023004"/>
    </source>
</evidence>
<dbReference type="InterPro" id="IPR030999">
    <property type="entry name" value="Thiosulf_SoxX"/>
</dbReference>
<protein>
    <submittedName>
        <fullName evidence="6">Sulfur-oxidizing protein SoxX</fullName>
    </submittedName>
</protein>
<keyword evidence="1 4" id="KW-0349">Heme</keyword>
<reference evidence="6 7" key="1">
    <citation type="submission" date="2018-10" db="EMBL/GenBank/DDBJ databases">
        <title>Comparative analysis of microorganisms from saline springs in Andes Mountain Range, Colombia.</title>
        <authorList>
            <person name="Rubin E."/>
        </authorList>
    </citation>
    <scope>NUCLEOTIDE SEQUENCE [LARGE SCALE GENOMIC DNA]</scope>
    <source>
        <strain evidence="6 7">USBA 36</strain>
    </source>
</reference>
<gene>
    <name evidence="6" type="ORF">BCL74_0051</name>
</gene>
<evidence type="ECO:0000259" key="5">
    <source>
        <dbReference type="PROSITE" id="PS51007"/>
    </source>
</evidence>
<proteinExistence type="predicted"/>
<organism evidence="6 7">
    <name type="scientific">Oceanibaculum indicum</name>
    <dbReference type="NCBI Taxonomy" id="526216"/>
    <lineage>
        <taxon>Bacteria</taxon>
        <taxon>Pseudomonadati</taxon>
        <taxon>Pseudomonadota</taxon>
        <taxon>Alphaproteobacteria</taxon>
        <taxon>Rhodospirillales</taxon>
        <taxon>Oceanibaculaceae</taxon>
        <taxon>Oceanibaculum</taxon>
    </lineage>
</organism>
<evidence type="ECO:0000256" key="1">
    <source>
        <dbReference type="ARBA" id="ARBA00022617"/>
    </source>
</evidence>
<dbReference type="AlphaFoldDB" id="A0A420WMS8"/>
<evidence type="ECO:0000313" key="7">
    <source>
        <dbReference type="Proteomes" id="UP000277424"/>
    </source>
</evidence>
<dbReference type="PROSITE" id="PS51007">
    <property type="entry name" value="CYTC"/>
    <property type="match status" value="1"/>
</dbReference>
<keyword evidence="2 4" id="KW-0479">Metal-binding</keyword>
<dbReference type="Pfam" id="PF00034">
    <property type="entry name" value="Cytochrom_C"/>
    <property type="match status" value="1"/>
</dbReference>
<keyword evidence="3 4" id="KW-0408">Iron</keyword>
<dbReference type="Proteomes" id="UP000277424">
    <property type="component" value="Unassembled WGS sequence"/>
</dbReference>
<dbReference type="InterPro" id="IPR036909">
    <property type="entry name" value="Cyt_c-like_dom_sf"/>
</dbReference>
<dbReference type="Gene3D" id="1.10.760.10">
    <property type="entry name" value="Cytochrome c-like domain"/>
    <property type="match status" value="1"/>
</dbReference>
<dbReference type="GO" id="GO:0020037">
    <property type="term" value="F:heme binding"/>
    <property type="evidence" value="ECO:0007669"/>
    <property type="project" value="InterPro"/>
</dbReference>